<dbReference type="Gene3D" id="3.40.50.1700">
    <property type="entry name" value="Glycoside hydrolase family 3 C-terminal domain"/>
    <property type="match status" value="1"/>
</dbReference>
<evidence type="ECO:0000259" key="3">
    <source>
        <dbReference type="SMART" id="SM01217"/>
    </source>
</evidence>
<organism evidence="4 5">
    <name type="scientific">Cohnella boryungensis</name>
    <dbReference type="NCBI Taxonomy" id="768479"/>
    <lineage>
        <taxon>Bacteria</taxon>
        <taxon>Bacillati</taxon>
        <taxon>Bacillota</taxon>
        <taxon>Bacilli</taxon>
        <taxon>Bacillales</taxon>
        <taxon>Paenibacillaceae</taxon>
        <taxon>Cohnella</taxon>
    </lineage>
</organism>
<dbReference type="InterPro" id="IPR036881">
    <property type="entry name" value="Glyco_hydro_3_C_sf"/>
</dbReference>
<dbReference type="InterPro" id="IPR036962">
    <property type="entry name" value="Glyco_hydro_3_N_sf"/>
</dbReference>
<dbReference type="InterPro" id="IPR002772">
    <property type="entry name" value="Glyco_hydro_3_C"/>
</dbReference>
<dbReference type="PANTHER" id="PTHR42715:SF10">
    <property type="entry name" value="BETA-GLUCOSIDASE"/>
    <property type="match status" value="1"/>
</dbReference>
<dbReference type="SUPFAM" id="SSF52279">
    <property type="entry name" value="Beta-D-glucan exohydrolase, C-terminal domain"/>
    <property type="match status" value="1"/>
</dbReference>
<dbReference type="GO" id="GO:0016787">
    <property type="term" value="F:hydrolase activity"/>
    <property type="evidence" value="ECO:0007669"/>
    <property type="project" value="UniProtKB-KW"/>
</dbReference>
<dbReference type="SUPFAM" id="SSF51445">
    <property type="entry name" value="(Trans)glycosidases"/>
    <property type="match status" value="1"/>
</dbReference>
<dbReference type="InterPro" id="IPR017853">
    <property type="entry name" value="GH"/>
</dbReference>
<name>A0ABV8SHZ4_9BACL</name>
<keyword evidence="5" id="KW-1185">Reference proteome</keyword>
<reference evidence="5" key="1">
    <citation type="journal article" date="2019" name="Int. J. Syst. Evol. Microbiol.">
        <title>The Global Catalogue of Microorganisms (GCM) 10K type strain sequencing project: providing services to taxonomists for standard genome sequencing and annotation.</title>
        <authorList>
            <consortium name="The Broad Institute Genomics Platform"/>
            <consortium name="The Broad Institute Genome Sequencing Center for Infectious Disease"/>
            <person name="Wu L."/>
            <person name="Ma J."/>
        </authorList>
    </citation>
    <scope>NUCLEOTIDE SEQUENCE [LARGE SCALE GENOMIC DNA]</scope>
    <source>
        <strain evidence="5">CGMCC 4.1641</strain>
    </source>
</reference>
<dbReference type="Pfam" id="PF00933">
    <property type="entry name" value="Glyco_hydro_3"/>
    <property type="match status" value="1"/>
</dbReference>
<protein>
    <submittedName>
        <fullName evidence="4">Glycoside hydrolase family 3 C-terminal domain-containing protein</fullName>
    </submittedName>
</protein>
<evidence type="ECO:0000313" key="5">
    <source>
        <dbReference type="Proteomes" id="UP001595755"/>
    </source>
</evidence>
<gene>
    <name evidence="4" type="ORF">ACFO1S_21670</name>
</gene>
<dbReference type="RefSeq" id="WP_378127544.1">
    <property type="nucleotide sequence ID" value="NZ_JBHSED010000049.1"/>
</dbReference>
<dbReference type="EMBL" id="JBHSED010000049">
    <property type="protein sequence ID" value="MFC4306044.1"/>
    <property type="molecule type" value="Genomic_DNA"/>
</dbReference>
<dbReference type="Pfam" id="PF01915">
    <property type="entry name" value="Glyco_hydro_3_C"/>
    <property type="match status" value="1"/>
</dbReference>
<feature type="domain" description="Fibronectin type III-like" evidence="3">
    <location>
        <begin position="289"/>
        <end position="360"/>
    </location>
</feature>
<dbReference type="PRINTS" id="PR00133">
    <property type="entry name" value="GLHYDRLASE3"/>
</dbReference>
<dbReference type="PANTHER" id="PTHR42715">
    <property type="entry name" value="BETA-GLUCOSIDASE"/>
    <property type="match status" value="1"/>
</dbReference>
<dbReference type="Gene3D" id="3.20.20.300">
    <property type="entry name" value="Glycoside hydrolase, family 3, N-terminal domain"/>
    <property type="match status" value="1"/>
</dbReference>
<dbReference type="Gene3D" id="2.60.40.10">
    <property type="entry name" value="Immunoglobulins"/>
    <property type="match status" value="1"/>
</dbReference>
<dbReference type="InterPro" id="IPR001764">
    <property type="entry name" value="Glyco_hydro_3_N"/>
</dbReference>
<dbReference type="SMART" id="SM01217">
    <property type="entry name" value="Fn3_like"/>
    <property type="match status" value="1"/>
</dbReference>
<comment type="caution">
    <text evidence="4">The sequence shown here is derived from an EMBL/GenBank/DDBJ whole genome shotgun (WGS) entry which is preliminary data.</text>
</comment>
<evidence type="ECO:0000256" key="1">
    <source>
        <dbReference type="ARBA" id="ARBA00005336"/>
    </source>
</evidence>
<dbReference type="Pfam" id="PF14310">
    <property type="entry name" value="Fn3-like"/>
    <property type="match status" value="1"/>
</dbReference>
<comment type="similarity">
    <text evidence="1">Belongs to the glycosyl hydrolase 3 family.</text>
</comment>
<evidence type="ECO:0000313" key="4">
    <source>
        <dbReference type="EMBL" id="MFC4306044.1"/>
    </source>
</evidence>
<dbReference type="InterPro" id="IPR050288">
    <property type="entry name" value="Cellulose_deg_GH3"/>
</dbReference>
<dbReference type="InterPro" id="IPR013783">
    <property type="entry name" value="Ig-like_fold"/>
</dbReference>
<sequence length="747" mass="82470">MEAAREGIVLLKNEGNVLPLKKGETLNVFGKALLQFRLGALGAGKINPRYSVGFLRAIEEYSDFSLNTEVTELYLSDSDVSPSDELLESAYKQSDTAIIMLSRPSGENIDNRPIPGEFYLSEEEEQMIRAVSRKFDKTVAIVNSGYPIDVRWVEKYNIKGLVICGFVGMLGGQALVEIIDGRVNPSAKLPDTWSLDYYDIPASRNFYNATLGMPVLDTDVPYFADTYYEEDIYVGYRYFETFGQQVAYPFGYGLSYTTFSVKPTFFTFESNKVRLAVEVANTGSVAGKEVVQVYVEEPDGLLEKPVRKLVGFAKTGSLEPGHKQALEFEVNEDQLASYHTESASWIMEQGTYTFFAGTSVKQVVQAGSFALEGLRTIRIVSNLMSPPMPIRTLSKRDPAGTFPTGEQSGIKPSVTELTPKVKRAKSMIEGPIQADIPARLIKYGEVVDNPVLLDSFVKQLTVGELARLSVCKAAGWGMTEIGEAGRLYTLDKYEMEEFVVADGNSGVNVKQPNIGMPCSATVCASFNTRLAYEVGKVIAEEAIDNGIHLILAPGMNIHRNPLNGRHPEYFSEDPYLAGVMAGHHSKGLEENGVSSCLKHTVANNCETVRKRNHSLMTERALREIYLKTYEVAIQVHKPDSIMTAYNACNGAFTAADEEMIHGVIRSEFGFDGYVMTDWNSYDTVDVAEAVAAGNCWMTPGSPDDTYVTPIVEGVQDGRIDRTRLENNVKHLLKVAIKRASNSRKNNG</sequence>
<proteinExistence type="inferred from homology"/>
<evidence type="ECO:0000256" key="2">
    <source>
        <dbReference type="ARBA" id="ARBA00022801"/>
    </source>
</evidence>
<accession>A0ABV8SHZ4</accession>
<dbReference type="InterPro" id="IPR026891">
    <property type="entry name" value="Fn3-like"/>
</dbReference>
<keyword evidence="2 4" id="KW-0378">Hydrolase</keyword>
<dbReference type="Proteomes" id="UP001595755">
    <property type="component" value="Unassembled WGS sequence"/>
</dbReference>